<evidence type="ECO:0000313" key="1">
    <source>
        <dbReference type="EMBL" id="KDR65029.1"/>
    </source>
</evidence>
<reference evidence="2" key="1">
    <citation type="journal article" date="2014" name="Proc. Natl. Acad. Sci. U.S.A.">
        <title>Extensive sampling of basidiomycete genomes demonstrates inadequacy of the white-rot/brown-rot paradigm for wood decay fungi.</title>
        <authorList>
            <person name="Riley R."/>
            <person name="Salamov A.A."/>
            <person name="Brown D.W."/>
            <person name="Nagy L.G."/>
            <person name="Floudas D."/>
            <person name="Held B.W."/>
            <person name="Levasseur A."/>
            <person name="Lombard V."/>
            <person name="Morin E."/>
            <person name="Otillar R."/>
            <person name="Lindquist E.A."/>
            <person name="Sun H."/>
            <person name="LaButti K.M."/>
            <person name="Schmutz J."/>
            <person name="Jabbour D."/>
            <person name="Luo H."/>
            <person name="Baker S.E."/>
            <person name="Pisabarro A.G."/>
            <person name="Walton J.D."/>
            <person name="Blanchette R.A."/>
            <person name="Henrissat B."/>
            <person name="Martin F."/>
            <person name="Cullen D."/>
            <person name="Hibbett D.S."/>
            <person name="Grigoriev I.V."/>
        </authorList>
    </citation>
    <scope>NUCLEOTIDE SEQUENCE [LARGE SCALE GENOMIC DNA]</scope>
    <source>
        <strain evidence="2">CBS 339.88</strain>
    </source>
</reference>
<accession>A0A067SBA5</accession>
<organism evidence="1 2">
    <name type="scientific">Galerina marginata (strain CBS 339.88)</name>
    <dbReference type="NCBI Taxonomy" id="685588"/>
    <lineage>
        <taxon>Eukaryota</taxon>
        <taxon>Fungi</taxon>
        <taxon>Dikarya</taxon>
        <taxon>Basidiomycota</taxon>
        <taxon>Agaricomycotina</taxon>
        <taxon>Agaricomycetes</taxon>
        <taxon>Agaricomycetidae</taxon>
        <taxon>Agaricales</taxon>
        <taxon>Agaricineae</taxon>
        <taxon>Strophariaceae</taxon>
        <taxon>Galerina</taxon>
    </lineage>
</organism>
<name>A0A067SBA5_GALM3</name>
<dbReference type="HOGENOM" id="CLU_001650_6_4_1"/>
<dbReference type="EMBL" id="KL142570">
    <property type="protein sequence ID" value="KDR65029.1"/>
    <property type="molecule type" value="Genomic_DNA"/>
</dbReference>
<dbReference type="CDD" id="cd09272">
    <property type="entry name" value="RNase_HI_RT_Ty1"/>
    <property type="match status" value="1"/>
</dbReference>
<dbReference type="STRING" id="685588.A0A067SBA5"/>
<dbReference type="Proteomes" id="UP000027222">
    <property type="component" value="Unassembled WGS sequence"/>
</dbReference>
<dbReference type="OrthoDB" id="3344688at2759"/>
<feature type="non-terminal residue" evidence="1">
    <location>
        <position position="73"/>
    </location>
</feature>
<keyword evidence="2" id="KW-1185">Reference proteome</keyword>
<evidence type="ECO:0008006" key="3">
    <source>
        <dbReference type="Google" id="ProtNLM"/>
    </source>
</evidence>
<sequence length="73" mass="8061">IATDNNGAKSLSVNDSNHGKAKHIDIRYHFIRSHIESKSFLVTHTPGIINTADIFTKPLARVVFQAHVARLGL</sequence>
<feature type="non-terminal residue" evidence="1">
    <location>
        <position position="1"/>
    </location>
</feature>
<proteinExistence type="predicted"/>
<dbReference type="AlphaFoldDB" id="A0A067SBA5"/>
<gene>
    <name evidence="1" type="ORF">GALMADRAFT_47569</name>
</gene>
<evidence type="ECO:0000313" key="2">
    <source>
        <dbReference type="Proteomes" id="UP000027222"/>
    </source>
</evidence>
<protein>
    <recommendedName>
        <fullName evidence="3">Copia protein</fullName>
    </recommendedName>
</protein>